<keyword evidence="1" id="KW-1133">Transmembrane helix</keyword>
<accession>A0A918CJG8</accession>
<keyword evidence="1" id="KW-0812">Transmembrane</keyword>
<comment type="caution">
    <text evidence="3">The sequence shown here is derived from an EMBL/GenBank/DDBJ whole genome shotgun (WGS) entry which is preliminary data.</text>
</comment>
<feature type="domain" description="DUF4236" evidence="2">
    <location>
        <begin position="3"/>
        <end position="53"/>
    </location>
</feature>
<gene>
    <name evidence="3" type="ORF">GCM10010196_21240</name>
</gene>
<sequence length="367" mass="40722">MGFYVRKSIKAGPFRFNLSRSGIGVSAGAPGFRVGTGPRGNYVNLGTGVLQYRTATRSPGDRRPVPHYPQPAWSASPVLFEDVTGAQVEELLPTGGGDIVEQLNTAARRRALAWPVTIAVLITGLFVLPWGAILWALAAPFLWWLFQYEKSRKAVVVFYDVNDEPAEWYELMCQALEGLQKAGGLWRVVQSGEVVTTRQHKTNAGASNLVKRIPARAHRNGPKTLATNVVVPTIEADKTSLHFLPDRILVREGRVYTDISYDVLSAYATARRFIEGRGSVPRDGERVGQTWQYVNVKGGPDRRYSNNPVLPIMLYEEVTLTTAHGFRWELQSSLRAESKHLADLLVYRRQHPALSTKPNSTGLEDKG</sequence>
<dbReference type="RefSeq" id="WP_189085335.1">
    <property type="nucleotide sequence ID" value="NZ_BMRJ01000002.1"/>
</dbReference>
<keyword evidence="4" id="KW-1185">Reference proteome</keyword>
<dbReference type="Pfam" id="PF14020">
    <property type="entry name" value="DUF4236"/>
    <property type="match status" value="1"/>
</dbReference>
<dbReference type="InterPro" id="IPR025330">
    <property type="entry name" value="DUF4236"/>
</dbReference>
<protein>
    <submittedName>
        <fullName evidence="3">Membrane protein</fullName>
    </submittedName>
</protein>
<organism evidence="3 4">
    <name type="scientific">Agromyces mediolanus</name>
    <name type="common">Corynebacterium mediolanum</name>
    <dbReference type="NCBI Taxonomy" id="41986"/>
    <lineage>
        <taxon>Bacteria</taxon>
        <taxon>Bacillati</taxon>
        <taxon>Actinomycetota</taxon>
        <taxon>Actinomycetes</taxon>
        <taxon>Micrococcales</taxon>
        <taxon>Microbacteriaceae</taxon>
        <taxon>Agromyces</taxon>
    </lineage>
</organism>
<reference evidence="3" key="2">
    <citation type="submission" date="2020-09" db="EMBL/GenBank/DDBJ databases">
        <authorList>
            <person name="Sun Q."/>
            <person name="Ohkuma M."/>
        </authorList>
    </citation>
    <scope>NUCLEOTIDE SEQUENCE</scope>
    <source>
        <strain evidence="3">JCM 3346</strain>
    </source>
</reference>
<evidence type="ECO:0000313" key="4">
    <source>
        <dbReference type="Proteomes" id="UP000610303"/>
    </source>
</evidence>
<keyword evidence="1" id="KW-0472">Membrane</keyword>
<dbReference type="AlphaFoldDB" id="A0A918CJG8"/>
<evidence type="ECO:0000259" key="2">
    <source>
        <dbReference type="Pfam" id="PF14020"/>
    </source>
</evidence>
<reference evidence="3" key="1">
    <citation type="journal article" date="2014" name="Int. J. Syst. Evol. Microbiol.">
        <title>Complete genome sequence of Corynebacterium casei LMG S-19264T (=DSM 44701T), isolated from a smear-ripened cheese.</title>
        <authorList>
            <consortium name="US DOE Joint Genome Institute (JGI-PGF)"/>
            <person name="Walter F."/>
            <person name="Albersmeier A."/>
            <person name="Kalinowski J."/>
            <person name="Ruckert C."/>
        </authorList>
    </citation>
    <scope>NUCLEOTIDE SEQUENCE</scope>
    <source>
        <strain evidence="3">JCM 3346</strain>
    </source>
</reference>
<evidence type="ECO:0000256" key="1">
    <source>
        <dbReference type="SAM" id="Phobius"/>
    </source>
</evidence>
<evidence type="ECO:0000313" key="3">
    <source>
        <dbReference type="EMBL" id="GGR27404.1"/>
    </source>
</evidence>
<feature type="transmembrane region" description="Helical" evidence="1">
    <location>
        <begin position="118"/>
        <end position="146"/>
    </location>
</feature>
<proteinExistence type="predicted"/>
<dbReference type="Proteomes" id="UP000610303">
    <property type="component" value="Unassembled WGS sequence"/>
</dbReference>
<dbReference type="EMBL" id="BMRJ01000002">
    <property type="protein sequence ID" value="GGR27404.1"/>
    <property type="molecule type" value="Genomic_DNA"/>
</dbReference>
<name>A0A918CJG8_AGRME</name>